<dbReference type="OMA" id="LFRYIFS"/>
<organism evidence="2 3">
    <name type="scientific">Methanosarcina acetivorans</name>
    <dbReference type="NCBI Taxonomy" id="2214"/>
    <lineage>
        <taxon>Archaea</taxon>
        <taxon>Methanobacteriati</taxon>
        <taxon>Methanobacteriota</taxon>
        <taxon>Stenosarchaea group</taxon>
        <taxon>Methanomicrobia</taxon>
        <taxon>Methanosarcinales</taxon>
        <taxon>Methanosarcinaceae</taxon>
        <taxon>Methanosarcina</taxon>
    </lineage>
</organism>
<evidence type="ECO:0000256" key="1">
    <source>
        <dbReference type="SAM" id="Phobius"/>
    </source>
</evidence>
<feature type="transmembrane region" description="Helical" evidence="1">
    <location>
        <begin position="7"/>
        <end position="25"/>
    </location>
</feature>
<feature type="transmembrane region" description="Helical" evidence="1">
    <location>
        <begin position="67"/>
        <end position="89"/>
    </location>
</feature>
<evidence type="ECO:0000313" key="2">
    <source>
        <dbReference type="EMBL" id="HIH95856.1"/>
    </source>
</evidence>
<reference evidence="2" key="1">
    <citation type="journal article" date="2020" name="bioRxiv">
        <title>A rank-normalized archaeal taxonomy based on genome phylogeny resolves widespread incomplete and uneven classifications.</title>
        <authorList>
            <person name="Rinke C."/>
            <person name="Chuvochina M."/>
            <person name="Mussig A.J."/>
            <person name="Chaumeil P.-A."/>
            <person name="Waite D.W."/>
            <person name="Whitman W.B."/>
            <person name="Parks D.H."/>
            <person name="Hugenholtz P."/>
        </authorList>
    </citation>
    <scope>NUCLEOTIDE SEQUENCE</scope>
    <source>
        <strain evidence="2">UBA8876</strain>
    </source>
</reference>
<keyword evidence="1" id="KW-0812">Transmembrane</keyword>
<dbReference type="RefSeq" id="WP_011023877.1">
    <property type="nucleotide sequence ID" value="NZ_DUJU01000200.1"/>
</dbReference>
<dbReference type="InterPro" id="IPR019235">
    <property type="entry name" value="DUF2178_TM"/>
</dbReference>
<dbReference type="GeneID" id="1475876"/>
<keyword evidence="1" id="KW-0472">Membrane</keyword>
<feature type="transmembrane region" description="Helical" evidence="1">
    <location>
        <begin position="31"/>
        <end position="47"/>
    </location>
</feature>
<name>A0A832WBF1_9EURY</name>
<dbReference type="AlphaFoldDB" id="A0A832WBF1"/>
<comment type="caution">
    <text evidence="2">The sequence shown here is derived from an EMBL/GenBank/DDBJ whole genome shotgun (WGS) entry which is preliminary data.</text>
</comment>
<keyword evidence="1" id="KW-1133">Transmembrane helix</keyword>
<gene>
    <name evidence="2" type="ORF">HA338_18250</name>
</gene>
<dbReference type="Proteomes" id="UP000600774">
    <property type="component" value="Unassembled WGS sequence"/>
</dbReference>
<protein>
    <submittedName>
        <fullName evidence="2">DUF2178 domain-containing protein</fullName>
    </submittedName>
</protein>
<dbReference type="Pfam" id="PF09946">
    <property type="entry name" value="DUF2178"/>
    <property type="match status" value="1"/>
</dbReference>
<evidence type="ECO:0000313" key="3">
    <source>
        <dbReference type="Proteomes" id="UP000600774"/>
    </source>
</evidence>
<dbReference type="EMBL" id="DUJU01000200">
    <property type="protein sequence ID" value="HIH95856.1"/>
    <property type="molecule type" value="Genomic_DNA"/>
</dbReference>
<feature type="transmembrane region" description="Helical" evidence="1">
    <location>
        <begin position="101"/>
        <end position="121"/>
    </location>
</feature>
<accession>A0A832WBF1</accession>
<proteinExistence type="predicted"/>
<sequence length="127" mass="14020">MKRNQFTIILFLIVMFMGAVLSFAYSIGNPVLAVCIFFAGAAAIYLCKSRVEGVVEDERVRQVSQKASYITFQVVVFSFAVGGAALIAMKNTYPGYTNLGFFMAYASCAAIALYGLLYMYYNREYGG</sequence>